<organism evidence="4">
    <name type="scientific">Opuntia streptacantha</name>
    <name type="common">Prickly pear cactus</name>
    <name type="synonym">Opuntia cardona</name>
    <dbReference type="NCBI Taxonomy" id="393608"/>
    <lineage>
        <taxon>Eukaryota</taxon>
        <taxon>Viridiplantae</taxon>
        <taxon>Streptophyta</taxon>
        <taxon>Embryophyta</taxon>
        <taxon>Tracheophyta</taxon>
        <taxon>Spermatophyta</taxon>
        <taxon>Magnoliopsida</taxon>
        <taxon>eudicotyledons</taxon>
        <taxon>Gunneridae</taxon>
        <taxon>Pentapetalae</taxon>
        <taxon>Caryophyllales</taxon>
        <taxon>Cactineae</taxon>
        <taxon>Cactaceae</taxon>
        <taxon>Opuntioideae</taxon>
        <taxon>Opuntia</taxon>
    </lineage>
</organism>
<dbReference type="AlphaFoldDB" id="A0A7C9DRD7"/>
<proteinExistence type="predicted"/>
<keyword evidence="2" id="KW-0812">Transmembrane</keyword>
<dbReference type="InterPro" id="IPR049224">
    <property type="entry name" value="DUF6821"/>
</dbReference>
<dbReference type="PANTHER" id="PTHR33646">
    <property type="entry name" value="GB|AAF00631.1"/>
    <property type="match status" value="1"/>
</dbReference>
<accession>A0A7C9DRD7</accession>
<feature type="compositionally biased region" description="Low complexity" evidence="1">
    <location>
        <begin position="128"/>
        <end position="138"/>
    </location>
</feature>
<dbReference type="InterPro" id="IPR045883">
    <property type="entry name" value="At4g13530-like"/>
</dbReference>
<evidence type="ECO:0000256" key="1">
    <source>
        <dbReference type="SAM" id="MobiDB-lite"/>
    </source>
</evidence>
<keyword evidence="2" id="KW-0472">Membrane</keyword>
<feature type="region of interest" description="Disordered" evidence="1">
    <location>
        <begin position="1"/>
        <end position="150"/>
    </location>
</feature>
<name>A0A7C9DRD7_OPUST</name>
<sequence length="375" mass="41315">MEDGGHSASGNQDWDWEEVLDPQSDNQQLHHSPNPDLTSVPNSDEEKEEVEGEGSFTDGDVICPDYFSIDRDHGRVLHQSPTSEVGLGSGIDSDNGKHDCPQCDETQFGSGSWMDPSQFRVGKRRRNYSSSSSESSDSSGGGSGSRSGSRNHLLVLQPHSECTHHSHFHGYDYKQGFSGHTPEPFDPLGKSPLVDDSHGNENGAGIESGFVIESLAQKEEELESPNGGAQNSLSTEVSGEMDEKDMHVNMAVQEEVEKQDVKSPPENEKRSVAWWRVPLEMLKFCVLRVSPVWSLSVAAAAIMGFVLYRRRWLSKMKRKSQGLQLNITVDDKKVSQVMSRAARLNEAFSVVKRVPIIRPALPGTGLTSWPAVSLR</sequence>
<feature type="transmembrane region" description="Helical" evidence="2">
    <location>
        <begin position="291"/>
        <end position="308"/>
    </location>
</feature>
<dbReference type="EMBL" id="GISG01153179">
    <property type="protein sequence ID" value="MBA4647966.1"/>
    <property type="molecule type" value="Transcribed_RNA"/>
</dbReference>
<protein>
    <recommendedName>
        <fullName evidence="3">DUF6821 domain-containing protein</fullName>
    </recommendedName>
</protein>
<reference evidence="4" key="2">
    <citation type="submission" date="2020-07" db="EMBL/GenBank/DDBJ databases">
        <authorList>
            <person name="Vera ALvarez R."/>
            <person name="Arias-Moreno D.M."/>
            <person name="Jimenez-Jacinto V."/>
            <person name="Jimenez-Bremont J.F."/>
            <person name="Swaminathan K."/>
            <person name="Moose S.P."/>
            <person name="Guerrero-Gonzalez M.L."/>
            <person name="Marino-Ramirez L."/>
            <person name="Landsman D."/>
            <person name="Rodriguez-Kessler M."/>
            <person name="Delgado-Sanchez P."/>
        </authorList>
    </citation>
    <scope>NUCLEOTIDE SEQUENCE</scope>
    <source>
        <tissue evidence="4">Cladode</tissue>
    </source>
</reference>
<evidence type="ECO:0000313" key="4">
    <source>
        <dbReference type="EMBL" id="MBA4647966.1"/>
    </source>
</evidence>
<evidence type="ECO:0000259" key="3">
    <source>
        <dbReference type="Pfam" id="PF20705"/>
    </source>
</evidence>
<feature type="region of interest" description="Disordered" evidence="1">
    <location>
        <begin position="174"/>
        <end position="205"/>
    </location>
</feature>
<feature type="region of interest" description="Disordered" evidence="1">
    <location>
        <begin position="218"/>
        <end position="240"/>
    </location>
</feature>
<reference evidence="4" key="1">
    <citation type="journal article" date="2013" name="J. Plant Res.">
        <title>Effect of fungi and light on seed germination of three Opuntia species from semiarid lands of central Mexico.</title>
        <authorList>
            <person name="Delgado-Sanchez P."/>
            <person name="Jimenez-Bremont J.F."/>
            <person name="Guerrero-Gonzalez Mde L."/>
            <person name="Flores J."/>
        </authorList>
    </citation>
    <scope>NUCLEOTIDE SEQUENCE</scope>
    <source>
        <tissue evidence="4">Cladode</tissue>
    </source>
</reference>
<feature type="compositionally biased region" description="Polar residues" evidence="1">
    <location>
        <begin position="23"/>
        <end position="42"/>
    </location>
</feature>
<dbReference type="PANTHER" id="PTHR33646:SF6">
    <property type="entry name" value="TRANSMEMBRANE PROTEIN"/>
    <property type="match status" value="1"/>
</dbReference>
<keyword evidence="2" id="KW-1133">Transmembrane helix</keyword>
<dbReference type="Pfam" id="PF20705">
    <property type="entry name" value="DUF6821"/>
    <property type="match status" value="1"/>
</dbReference>
<feature type="compositionally biased region" description="Acidic residues" evidence="1">
    <location>
        <begin position="43"/>
        <end position="52"/>
    </location>
</feature>
<evidence type="ECO:0000256" key="2">
    <source>
        <dbReference type="SAM" id="Phobius"/>
    </source>
</evidence>
<feature type="domain" description="DUF6821" evidence="3">
    <location>
        <begin position="242"/>
        <end position="359"/>
    </location>
</feature>
<feature type="compositionally biased region" description="Polar residues" evidence="1">
    <location>
        <begin position="227"/>
        <end position="237"/>
    </location>
</feature>